<dbReference type="PROSITE" id="PS51371">
    <property type="entry name" value="CBS"/>
    <property type="match status" value="2"/>
</dbReference>
<keyword evidence="2" id="KW-1003">Cell membrane</keyword>
<feature type="domain" description="CBS" evidence="11">
    <location>
        <begin position="283"/>
        <end position="340"/>
    </location>
</feature>
<keyword evidence="7 9" id="KW-0472">Membrane</keyword>
<evidence type="ECO:0000256" key="1">
    <source>
        <dbReference type="ARBA" id="ARBA00004651"/>
    </source>
</evidence>
<evidence type="ECO:0000259" key="11">
    <source>
        <dbReference type="PROSITE" id="PS51371"/>
    </source>
</evidence>
<dbReference type="InterPro" id="IPR000644">
    <property type="entry name" value="CBS_dom"/>
</dbReference>
<feature type="transmembrane region" description="Helical" evidence="10">
    <location>
        <begin position="62"/>
        <end position="80"/>
    </location>
</feature>
<dbReference type="PROSITE" id="PS51846">
    <property type="entry name" value="CNNM"/>
    <property type="match status" value="1"/>
</dbReference>
<evidence type="ECO:0000256" key="2">
    <source>
        <dbReference type="ARBA" id="ARBA00022475"/>
    </source>
</evidence>
<evidence type="ECO:0000313" key="14">
    <source>
        <dbReference type="Proteomes" id="UP000661918"/>
    </source>
</evidence>
<dbReference type="Gene3D" id="3.10.580.10">
    <property type="entry name" value="CBS-domain"/>
    <property type="match status" value="1"/>
</dbReference>
<evidence type="ECO:0000256" key="4">
    <source>
        <dbReference type="ARBA" id="ARBA00022737"/>
    </source>
</evidence>
<dbReference type="EMBL" id="BMOM01000039">
    <property type="protein sequence ID" value="GGM19923.1"/>
    <property type="molecule type" value="Genomic_DNA"/>
</dbReference>
<dbReference type="Gene3D" id="3.30.465.10">
    <property type="match status" value="1"/>
</dbReference>
<dbReference type="SMART" id="SM00116">
    <property type="entry name" value="CBS"/>
    <property type="match status" value="2"/>
</dbReference>
<dbReference type="Proteomes" id="UP000661918">
    <property type="component" value="Unassembled WGS sequence"/>
</dbReference>
<accession>A0ABQ2GZG5</accession>
<dbReference type="InterPro" id="IPR051676">
    <property type="entry name" value="UPF0053_domain"/>
</dbReference>
<evidence type="ECO:0000256" key="3">
    <source>
        <dbReference type="ARBA" id="ARBA00022692"/>
    </source>
</evidence>
<comment type="subcellular location">
    <subcellularLocation>
        <location evidence="1">Cell membrane</location>
        <topology evidence="1">Multi-pass membrane protein</topology>
    </subcellularLocation>
</comment>
<evidence type="ECO:0000256" key="8">
    <source>
        <dbReference type="PROSITE-ProRule" id="PRU00703"/>
    </source>
</evidence>
<dbReference type="Pfam" id="PF03471">
    <property type="entry name" value="CorC_HlyC"/>
    <property type="match status" value="1"/>
</dbReference>
<dbReference type="InterPro" id="IPR016169">
    <property type="entry name" value="FAD-bd_PCMH_sub2"/>
</dbReference>
<dbReference type="RefSeq" id="WP_188905163.1">
    <property type="nucleotide sequence ID" value="NZ_BMOM01000039.1"/>
</dbReference>
<dbReference type="InterPro" id="IPR002550">
    <property type="entry name" value="CNNM"/>
</dbReference>
<dbReference type="InterPro" id="IPR005170">
    <property type="entry name" value="Transptr-assoc_dom"/>
</dbReference>
<keyword evidence="3 9" id="KW-0812">Transmembrane</keyword>
<dbReference type="PANTHER" id="PTHR43099:SF4">
    <property type="entry name" value="INTEGRAL MEMBRANE PROTEIN"/>
    <property type="match status" value="1"/>
</dbReference>
<protein>
    <submittedName>
        <fullName evidence="13">Hemolysin</fullName>
    </submittedName>
</protein>
<evidence type="ECO:0000256" key="6">
    <source>
        <dbReference type="ARBA" id="ARBA00023122"/>
    </source>
</evidence>
<dbReference type="Pfam" id="PF01595">
    <property type="entry name" value="CNNM"/>
    <property type="match status" value="1"/>
</dbReference>
<name>A0ABQ2GZG5_9DEIO</name>
<organism evidence="13 14">
    <name type="scientific">Deinococcus aerophilus</name>
    <dbReference type="NCBI Taxonomy" id="522488"/>
    <lineage>
        <taxon>Bacteria</taxon>
        <taxon>Thermotogati</taxon>
        <taxon>Deinococcota</taxon>
        <taxon>Deinococci</taxon>
        <taxon>Deinococcales</taxon>
        <taxon>Deinococcaceae</taxon>
        <taxon>Deinococcus</taxon>
    </lineage>
</organism>
<evidence type="ECO:0000259" key="12">
    <source>
        <dbReference type="PROSITE" id="PS51846"/>
    </source>
</evidence>
<evidence type="ECO:0000256" key="9">
    <source>
        <dbReference type="PROSITE-ProRule" id="PRU01193"/>
    </source>
</evidence>
<dbReference type="PANTHER" id="PTHR43099">
    <property type="entry name" value="UPF0053 PROTEIN YRKA"/>
    <property type="match status" value="1"/>
</dbReference>
<evidence type="ECO:0000313" key="13">
    <source>
        <dbReference type="EMBL" id="GGM19923.1"/>
    </source>
</evidence>
<gene>
    <name evidence="13" type="ORF">GCM10010841_29950</name>
</gene>
<feature type="domain" description="CNNM transmembrane" evidence="12">
    <location>
        <begin position="1"/>
        <end position="200"/>
    </location>
</feature>
<dbReference type="InterPro" id="IPR044751">
    <property type="entry name" value="Ion_transp-like_CBS"/>
</dbReference>
<evidence type="ECO:0000256" key="5">
    <source>
        <dbReference type="ARBA" id="ARBA00022989"/>
    </source>
</evidence>
<keyword evidence="14" id="KW-1185">Reference proteome</keyword>
<proteinExistence type="predicted"/>
<comment type="caution">
    <text evidence="13">The sequence shown here is derived from an EMBL/GenBank/DDBJ whole genome shotgun (WGS) entry which is preliminary data.</text>
</comment>
<feature type="domain" description="CBS" evidence="11">
    <location>
        <begin position="219"/>
        <end position="280"/>
    </location>
</feature>
<evidence type="ECO:0000256" key="10">
    <source>
        <dbReference type="SAM" id="Phobius"/>
    </source>
</evidence>
<dbReference type="Pfam" id="PF00571">
    <property type="entry name" value="CBS"/>
    <property type="match status" value="2"/>
</dbReference>
<dbReference type="CDD" id="cd04590">
    <property type="entry name" value="CBS_pair_CorC_HlyC_assoc"/>
    <property type="match status" value="1"/>
</dbReference>
<dbReference type="SUPFAM" id="SSF54631">
    <property type="entry name" value="CBS-domain pair"/>
    <property type="match status" value="1"/>
</dbReference>
<evidence type="ECO:0000256" key="7">
    <source>
        <dbReference type="ARBA" id="ARBA00023136"/>
    </source>
</evidence>
<dbReference type="InterPro" id="IPR036318">
    <property type="entry name" value="FAD-bd_PCMH-like_sf"/>
</dbReference>
<dbReference type="InterPro" id="IPR046342">
    <property type="entry name" value="CBS_dom_sf"/>
</dbReference>
<reference evidence="14" key="1">
    <citation type="journal article" date="2019" name="Int. J. Syst. Evol. Microbiol.">
        <title>The Global Catalogue of Microorganisms (GCM) 10K type strain sequencing project: providing services to taxonomists for standard genome sequencing and annotation.</title>
        <authorList>
            <consortium name="The Broad Institute Genomics Platform"/>
            <consortium name="The Broad Institute Genome Sequencing Center for Infectious Disease"/>
            <person name="Wu L."/>
            <person name="Ma J."/>
        </authorList>
    </citation>
    <scope>NUCLEOTIDE SEQUENCE [LARGE SCALE GENOMIC DNA]</scope>
    <source>
        <strain evidence="14">JCM 15443</strain>
    </source>
</reference>
<dbReference type="SMART" id="SM01091">
    <property type="entry name" value="CorC_HlyC"/>
    <property type="match status" value="1"/>
</dbReference>
<dbReference type="SUPFAM" id="SSF56176">
    <property type="entry name" value="FAD-binding/transporter-associated domain-like"/>
    <property type="match status" value="1"/>
</dbReference>
<keyword evidence="6 8" id="KW-0129">CBS domain</keyword>
<sequence length="437" mass="47694">MSVLLTLAIILTMVGFNALYVAAEFATVGSRRSRVQAAAEGGNRAAAALLNILSDPRRLDTYVAACQIGITLSSLVAGSFGQARLIPLLSPVLGSVGGTVAATVVVLVFITMLQVVLGELLPKTVALRYPERLAIAVLRPLQLSLLLFRPLIAVFNGAAFAAMRAWGLDTDHSHAHVHSPEELEDLYRQSARGGLIDAAERDMVSGVLNVETRLAREIMTPRVRLISVPATLSVREALQRVAGTSYSRFPVTDGQADDVVGMVHLRPLFLAAETRPETPVSEVMVPPLVVSEGLNVPRLWQRLRLEGRHSAVVVDEYGSVAGLVTLEDTLEEIFGEMQDEFDQEDDPVSVQGQRVSVRGDVLVKMLNDRFELQLPTDEVDTIGGLMWQRLGRLPEVGDELTFGAITLRVEAMHRRTVQRVGFTMARAGDDRNQETHR</sequence>
<keyword evidence="4" id="KW-0677">Repeat</keyword>
<keyword evidence="5 9" id="KW-1133">Transmembrane helix</keyword>
<feature type="transmembrane region" description="Helical" evidence="10">
    <location>
        <begin position="92"/>
        <end position="113"/>
    </location>
</feature>